<dbReference type="PANTHER" id="PTHR13639:SF2">
    <property type="entry name" value="CYTOCHROME C OXIDASE ASSEMBLY FACTOR 4 HOMOLOG, MITOCHONDRIAL"/>
    <property type="match status" value="1"/>
</dbReference>
<dbReference type="EMBL" id="JBBJBU010000002">
    <property type="protein sequence ID" value="KAK7206484.1"/>
    <property type="molecule type" value="Genomic_DNA"/>
</dbReference>
<dbReference type="Pfam" id="PF06747">
    <property type="entry name" value="CHCH"/>
    <property type="match status" value="1"/>
</dbReference>
<evidence type="ECO:0000259" key="3">
    <source>
        <dbReference type="Pfam" id="PF06747"/>
    </source>
</evidence>
<keyword evidence="5" id="KW-1185">Reference proteome</keyword>
<feature type="domain" description="CHCH" evidence="3">
    <location>
        <begin position="37"/>
        <end position="71"/>
    </location>
</feature>
<feature type="region of interest" description="Disordered" evidence="2">
    <location>
        <begin position="1"/>
        <end position="35"/>
    </location>
</feature>
<dbReference type="InterPro" id="IPR039870">
    <property type="entry name" value="Coa4-like"/>
</dbReference>
<gene>
    <name evidence="4" type="ORF">BZA70DRAFT_287962</name>
</gene>
<evidence type="ECO:0000256" key="2">
    <source>
        <dbReference type="SAM" id="MobiDB-lite"/>
    </source>
</evidence>
<reference evidence="4 5" key="1">
    <citation type="submission" date="2024-03" db="EMBL/GenBank/DDBJ databases">
        <title>Genome-scale model development and genomic sequencing of the oleaginous clade Lipomyces.</title>
        <authorList>
            <consortium name="Lawrence Berkeley National Laboratory"/>
            <person name="Czajka J.J."/>
            <person name="Han Y."/>
            <person name="Kim J."/>
            <person name="Mondo S.J."/>
            <person name="Hofstad B.A."/>
            <person name="Robles A."/>
            <person name="Haridas S."/>
            <person name="Riley R."/>
            <person name="LaButti K."/>
            <person name="Pangilinan J."/>
            <person name="Andreopoulos W."/>
            <person name="Lipzen A."/>
            <person name="Yan J."/>
            <person name="Wang M."/>
            <person name="Ng V."/>
            <person name="Grigoriev I.V."/>
            <person name="Spatafora J.W."/>
            <person name="Magnuson J.K."/>
            <person name="Baker S.E."/>
            <person name="Pomraning K.R."/>
        </authorList>
    </citation>
    <scope>NUCLEOTIDE SEQUENCE [LARGE SCALE GENOMIC DNA]</scope>
    <source>
        <strain evidence="4 5">Phaff 52-87</strain>
    </source>
</reference>
<protein>
    <recommendedName>
        <fullName evidence="3">CHCH domain-containing protein</fullName>
    </recommendedName>
</protein>
<organism evidence="4 5">
    <name type="scientific">Myxozyma melibiosi</name>
    <dbReference type="NCBI Taxonomy" id="54550"/>
    <lineage>
        <taxon>Eukaryota</taxon>
        <taxon>Fungi</taxon>
        <taxon>Dikarya</taxon>
        <taxon>Ascomycota</taxon>
        <taxon>Saccharomycotina</taxon>
        <taxon>Lipomycetes</taxon>
        <taxon>Lipomycetales</taxon>
        <taxon>Lipomycetaceae</taxon>
        <taxon>Myxozyma</taxon>
    </lineage>
</organism>
<evidence type="ECO:0000313" key="4">
    <source>
        <dbReference type="EMBL" id="KAK7206484.1"/>
    </source>
</evidence>
<proteinExistence type="predicted"/>
<dbReference type="SUPFAM" id="SSF47072">
    <property type="entry name" value="Cysteine alpha-hairpin motif"/>
    <property type="match status" value="1"/>
</dbReference>
<name>A0ABR1F9F7_9ASCO</name>
<evidence type="ECO:0000313" key="5">
    <source>
        <dbReference type="Proteomes" id="UP001498771"/>
    </source>
</evidence>
<comment type="caution">
    <text evidence="4">The sequence shown here is derived from an EMBL/GenBank/DDBJ whole genome shotgun (WGS) entry which is preliminary data.</text>
</comment>
<dbReference type="RefSeq" id="XP_064769517.1">
    <property type="nucleotide sequence ID" value="XM_064913997.1"/>
</dbReference>
<dbReference type="PANTHER" id="PTHR13639">
    <property type="entry name" value="CYTOCHROME C OXIDASE ASSEMBLY FACTOR 4 HOMOLOG, MITOCHONDRIAL"/>
    <property type="match status" value="1"/>
</dbReference>
<dbReference type="InterPro" id="IPR010625">
    <property type="entry name" value="CHCH"/>
</dbReference>
<accession>A0ABR1F9F7</accession>
<keyword evidence="1" id="KW-1015">Disulfide bond</keyword>
<dbReference type="GeneID" id="90039509"/>
<sequence length="81" mass="9385">MTAKDDQPSNTTNLSSSEDTNDDEPDEWDKRIEDTGCSAENSRLTDCYADNGRDWRKCVKEMHALKECWAKKNNNERTQLK</sequence>
<feature type="compositionally biased region" description="Polar residues" evidence="2">
    <location>
        <begin position="8"/>
        <end position="18"/>
    </location>
</feature>
<evidence type="ECO:0000256" key="1">
    <source>
        <dbReference type="ARBA" id="ARBA00023157"/>
    </source>
</evidence>
<dbReference type="Proteomes" id="UP001498771">
    <property type="component" value="Unassembled WGS sequence"/>
</dbReference>
<dbReference type="InterPro" id="IPR009069">
    <property type="entry name" value="Cys_alpha_HP_mot_SF"/>
</dbReference>
<dbReference type="PROSITE" id="PS51808">
    <property type="entry name" value="CHCH"/>
    <property type="match status" value="1"/>
</dbReference>